<feature type="domain" description="SWIM-type" evidence="6">
    <location>
        <begin position="540"/>
        <end position="572"/>
    </location>
</feature>
<comment type="caution">
    <text evidence="7">The sequence shown here is derived from an EMBL/GenBank/DDBJ whole genome shotgun (WGS) entry which is preliminary data.</text>
</comment>
<dbReference type="Pfam" id="PF04434">
    <property type="entry name" value="SWIM"/>
    <property type="match status" value="1"/>
</dbReference>
<gene>
    <name evidence="7" type="primary">A08g508040.1_BraROA</name>
    <name evidence="7" type="ORF">IGI04_031100</name>
</gene>
<evidence type="ECO:0000313" key="8">
    <source>
        <dbReference type="Proteomes" id="UP000823674"/>
    </source>
</evidence>
<keyword evidence="3" id="KW-0862">Zinc</keyword>
<protein>
    <recommendedName>
        <fullName evidence="6">SWIM-type domain-containing protein</fullName>
    </recommendedName>
</protein>
<keyword evidence="8" id="KW-1185">Reference proteome</keyword>
<proteinExistence type="predicted"/>
<keyword evidence="2 4" id="KW-0863">Zinc-finger</keyword>
<reference evidence="7 8" key="1">
    <citation type="submission" date="2021-03" db="EMBL/GenBank/DDBJ databases">
        <authorList>
            <person name="King G.J."/>
            <person name="Bancroft I."/>
            <person name="Baten A."/>
            <person name="Bloomfield J."/>
            <person name="Borpatragohain P."/>
            <person name="He Z."/>
            <person name="Irish N."/>
            <person name="Irwin J."/>
            <person name="Liu K."/>
            <person name="Mauleon R.P."/>
            <person name="Moore J."/>
            <person name="Morris R."/>
            <person name="Ostergaard L."/>
            <person name="Wang B."/>
            <person name="Wells R."/>
        </authorList>
    </citation>
    <scope>NUCLEOTIDE SEQUENCE [LARGE SCALE GENOMIC DNA]</scope>
    <source>
        <strain evidence="7">R-o-18</strain>
        <tissue evidence="7">Leaf</tissue>
    </source>
</reference>
<dbReference type="InterPro" id="IPR006564">
    <property type="entry name" value="Znf_PMZ"/>
</dbReference>
<accession>A0ABQ7LSM6</accession>
<feature type="region of interest" description="Disordered" evidence="5">
    <location>
        <begin position="450"/>
        <end position="470"/>
    </location>
</feature>
<sequence length="677" mass="75083">MWKKLHRLHPFCAIKGGYQHLNSAKQNSPNNPVLMGRLFRLIMGLWCKSSTGVWNFKETPNSEGKALIINRTDSVDGIVERIRITLNLGILTPVVLTYQLPPWMLHPDGPTTPPITLVSNKDVEIMTSVTDYIEDAVLYVTSGPEHVSKYQFLCRTPFTIDEKTYLEDGVTEEEHRQAILDLVGGHPIVCSKHMLEIMFNEPQLLLVFRVALEIEMVYGLENDDDHNAEPPDNLTINESDFLSFEGAVPLSPDPLDNYNTQDEVLYGEPITIEDLQNSVPNFEATPMVHQGDTFDQEPLHVWENMAEDETYWDGMMEGERAFEVYIARSPLPTEEVIGLSLAHNRRVCAPQPQTFIVIDDDDDNSYTGSTNGNNELDNIIALPPPVQIEPDSTVDNINSITVLTRGEPSAAEKIIHTVDAPNNLHATSPTATGATTEPFLDLTLGVGIGNNRADPEPLSDGGDASSESEDGCVKMKNVEKYEIRRVISEHTCSVDERAGINHINNISCSNFPSNNKRGGMLVRRINDVGFEVKDKDGCSYHVNLATKSCSCYSFQKLLIPCSHAIASAIKEKVSIESLVSDFYTVENISLVYGEDILPISNESNTSGPSTEVVGEAIEIFPPSSRRPPGRPRKSRILSTGEIRPVQRVGTQQSNLQSCDINATGNMRSWRFSDDEGV</sequence>
<dbReference type="Proteomes" id="UP000823674">
    <property type="component" value="Chromosome A08"/>
</dbReference>
<evidence type="ECO:0000256" key="3">
    <source>
        <dbReference type="ARBA" id="ARBA00022833"/>
    </source>
</evidence>
<evidence type="ECO:0000313" key="7">
    <source>
        <dbReference type="EMBL" id="KAG5389559.1"/>
    </source>
</evidence>
<dbReference type="SMART" id="SM00575">
    <property type="entry name" value="ZnF_PMZ"/>
    <property type="match status" value="1"/>
</dbReference>
<evidence type="ECO:0000256" key="2">
    <source>
        <dbReference type="ARBA" id="ARBA00022771"/>
    </source>
</evidence>
<evidence type="ECO:0000256" key="4">
    <source>
        <dbReference type="PROSITE-ProRule" id="PRU00325"/>
    </source>
</evidence>
<keyword evidence="1" id="KW-0479">Metal-binding</keyword>
<dbReference type="EMBL" id="JADBGQ010000007">
    <property type="protein sequence ID" value="KAG5389559.1"/>
    <property type="molecule type" value="Genomic_DNA"/>
</dbReference>
<evidence type="ECO:0000256" key="1">
    <source>
        <dbReference type="ARBA" id="ARBA00022723"/>
    </source>
</evidence>
<name>A0ABQ7LSM6_BRACM</name>
<organism evidence="7 8">
    <name type="scientific">Brassica rapa subsp. trilocularis</name>
    <dbReference type="NCBI Taxonomy" id="1813537"/>
    <lineage>
        <taxon>Eukaryota</taxon>
        <taxon>Viridiplantae</taxon>
        <taxon>Streptophyta</taxon>
        <taxon>Embryophyta</taxon>
        <taxon>Tracheophyta</taxon>
        <taxon>Spermatophyta</taxon>
        <taxon>Magnoliopsida</taxon>
        <taxon>eudicotyledons</taxon>
        <taxon>Gunneridae</taxon>
        <taxon>Pentapetalae</taxon>
        <taxon>rosids</taxon>
        <taxon>malvids</taxon>
        <taxon>Brassicales</taxon>
        <taxon>Brassicaceae</taxon>
        <taxon>Brassiceae</taxon>
        <taxon>Brassica</taxon>
    </lineage>
</organism>
<feature type="region of interest" description="Disordered" evidence="5">
    <location>
        <begin position="620"/>
        <end position="643"/>
    </location>
</feature>
<dbReference type="PROSITE" id="PS50966">
    <property type="entry name" value="ZF_SWIM"/>
    <property type="match status" value="1"/>
</dbReference>
<dbReference type="InterPro" id="IPR007527">
    <property type="entry name" value="Znf_SWIM"/>
</dbReference>
<evidence type="ECO:0000259" key="6">
    <source>
        <dbReference type="PROSITE" id="PS50966"/>
    </source>
</evidence>
<evidence type="ECO:0000256" key="5">
    <source>
        <dbReference type="SAM" id="MobiDB-lite"/>
    </source>
</evidence>